<proteinExistence type="predicted"/>
<keyword evidence="2" id="KW-0472">Membrane</keyword>
<keyword evidence="2" id="KW-1133">Transmembrane helix</keyword>
<dbReference type="Proteomes" id="UP000005413">
    <property type="component" value="Unassembled WGS sequence"/>
</dbReference>
<dbReference type="OrthoDB" id="8477132at2"/>
<protein>
    <recommendedName>
        <fullName evidence="5">5,10-methylene-tetrahydrofolate dehydrogenase</fullName>
    </recommendedName>
</protein>
<evidence type="ECO:0000256" key="2">
    <source>
        <dbReference type="SAM" id="Phobius"/>
    </source>
</evidence>
<evidence type="ECO:0000256" key="1">
    <source>
        <dbReference type="SAM" id="MobiDB-lite"/>
    </source>
</evidence>
<feature type="transmembrane region" description="Helical" evidence="2">
    <location>
        <begin position="189"/>
        <end position="209"/>
    </location>
</feature>
<gene>
    <name evidence="3" type="ORF">SS7213T_05767</name>
</gene>
<dbReference type="EMBL" id="AEUN01000391">
    <property type="protein sequence ID" value="EHJ08120.1"/>
    <property type="molecule type" value="Genomic_DNA"/>
</dbReference>
<evidence type="ECO:0000313" key="3">
    <source>
        <dbReference type="EMBL" id="EHJ08120.1"/>
    </source>
</evidence>
<dbReference type="AlphaFoldDB" id="G5JI68"/>
<dbReference type="PATRIC" id="fig|911238.3.peg.969"/>
<comment type="caution">
    <text evidence="3">The sequence shown here is derived from an EMBL/GenBank/DDBJ whole genome shotgun (WGS) entry which is preliminary data.</text>
</comment>
<keyword evidence="4" id="KW-1185">Reference proteome</keyword>
<keyword evidence="2" id="KW-0812">Transmembrane</keyword>
<name>G5JI68_9STAP</name>
<feature type="region of interest" description="Disordered" evidence="1">
    <location>
        <begin position="352"/>
        <end position="377"/>
    </location>
</feature>
<feature type="transmembrane region" description="Helical" evidence="2">
    <location>
        <begin position="257"/>
        <end position="286"/>
    </location>
</feature>
<organism evidence="3 4">
    <name type="scientific">Staphylococcus simiae CCM 7213 = CCUG 51256</name>
    <dbReference type="NCBI Taxonomy" id="911238"/>
    <lineage>
        <taxon>Bacteria</taxon>
        <taxon>Bacillati</taxon>
        <taxon>Bacillota</taxon>
        <taxon>Bacilli</taxon>
        <taxon>Bacillales</taxon>
        <taxon>Staphylococcaceae</taxon>
        <taxon>Staphylococcus</taxon>
    </lineage>
</organism>
<reference evidence="3 4" key="1">
    <citation type="journal article" date="2012" name="BMC Genomics">
        <title>Comparative genomic analysis of the genus Staphylococcus including Staphylococcus aureus and its newly described sister species Staphylococcus simiae.</title>
        <authorList>
            <person name="Suzuki H."/>
            <person name="Lefebure T."/>
            <person name="Pavinski Bitar P."/>
            <person name="Stanhope M.J."/>
        </authorList>
    </citation>
    <scope>NUCLEOTIDE SEQUENCE [LARGE SCALE GENOMIC DNA]</scope>
    <source>
        <strain evidence="3 4">CCM 7213</strain>
    </source>
</reference>
<feature type="compositionally biased region" description="Polar residues" evidence="1">
    <location>
        <begin position="366"/>
        <end position="377"/>
    </location>
</feature>
<dbReference type="RefSeq" id="WP_002463554.1">
    <property type="nucleotide sequence ID" value="NZ_AEUN01000391.1"/>
</dbReference>
<feature type="transmembrane region" description="Helical" evidence="2">
    <location>
        <begin position="306"/>
        <end position="327"/>
    </location>
</feature>
<sequence length="377" mass="43436">MYKIGIISSPGVAHHYAERIIPKVKHKLKQLQYDDWHFEVVVDMMIGTAEDIDKGMDKIANIKANKQWDFAIGIIDLPNISDGQIVVSDVNHSRATAYISLPSLGFLNITHKLTKMISSLMTQFVNNESDQQLKIHPLAHTKKVQNTTQHNESEYRYINATFVIAWIQLICGLTRANEPWKAITNFKKIISVAFATGTYVAIFSMPWQLSVIYSPIRFIILMMIAIVGMSCWLLYAHQLFERQTSDSQKIYRTIYNITTLLTLMVITFISYAILYLLLSISVTLFVPNRLFNAWTTATSAHTFSNYLKLIWFVSSLGLLAGAMGSTVESEEKIRRLTYSYRQYYRYKQAEEDEQQQFDYNKKQIKQKNTSSNDQSNE</sequence>
<evidence type="ECO:0000313" key="4">
    <source>
        <dbReference type="Proteomes" id="UP000005413"/>
    </source>
</evidence>
<evidence type="ECO:0008006" key="5">
    <source>
        <dbReference type="Google" id="ProtNLM"/>
    </source>
</evidence>
<accession>G5JI68</accession>
<feature type="transmembrane region" description="Helical" evidence="2">
    <location>
        <begin position="215"/>
        <end position="236"/>
    </location>
</feature>